<proteinExistence type="predicted"/>
<evidence type="ECO:0000313" key="1">
    <source>
        <dbReference type="EMBL" id="OXB03346.1"/>
    </source>
</evidence>
<keyword evidence="2" id="KW-1185">Reference proteome</keyword>
<sequence length="138" mass="16126">MKLNEDDHQGIRYLLLETLFASKDYKQAELLLDKYSEDYSIEFRFGSVALNILQNKLQQAEKCMQDAALLNEFFIDEVIRGKQVKPLPYRIPGVQNLDAGVPIGSFQEAYDYWERNRGLYSNKKIISYFKSYRSPIAK</sequence>
<dbReference type="EMBL" id="MUHD01000036">
    <property type="protein sequence ID" value="OXB03346.1"/>
    <property type="molecule type" value="Genomic_DNA"/>
</dbReference>
<organism evidence="1 2">
    <name type="scientific">Flavobacterium plurextorum</name>
    <dbReference type="NCBI Taxonomy" id="1114867"/>
    <lineage>
        <taxon>Bacteria</taxon>
        <taxon>Pseudomonadati</taxon>
        <taxon>Bacteroidota</taxon>
        <taxon>Flavobacteriia</taxon>
        <taxon>Flavobacteriales</taxon>
        <taxon>Flavobacteriaceae</taxon>
        <taxon>Flavobacterium</taxon>
    </lineage>
</organism>
<accession>A0ABX4CQ46</accession>
<gene>
    <name evidence="1" type="ORF">B0A81_18620</name>
</gene>
<dbReference type="RefSeq" id="WP_089059399.1">
    <property type="nucleotide sequence ID" value="NZ_MUHD01000036.1"/>
</dbReference>
<reference evidence="1 2" key="1">
    <citation type="submission" date="2016-11" db="EMBL/GenBank/DDBJ databases">
        <title>Whole genomes of Flavobacteriaceae.</title>
        <authorList>
            <person name="Stine C."/>
            <person name="Li C."/>
            <person name="Tadesse D."/>
        </authorList>
    </citation>
    <scope>NUCLEOTIDE SEQUENCE [LARGE SCALE GENOMIC DNA]</scope>
    <source>
        <strain evidence="1 2">CCUG 60112</strain>
    </source>
</reference>
<protein>
    <submittedName>
        <fullName evidence="1">Uncharacterized protein</fullName>
    </submittedName>
</protein>
<evidence type="ECO:0000313" key="2">
    <source>
        <dbReference type="Proteomes" id="UP000198381"/>
    </source>
</evidence>
<dbReference type="Proteomes" id="UP000198381">
    <property type="component" value="Unassembled WGS sequence"/>
</dbReference>
<comment type="caution">
    <text evidence="1">The sequence shown here is derived from an EMBL/GenBank/DDBJ whole genome shotgun (WGS) entry which is preliminary data.</text>
</comment>
<name>A0ABX4CQ46_9FLAO</name>